<protein>
    <submittedName>
        <fullName evidence="4">NAD(P)H-dependent oxidoreductase</fullName>
    </submittedName>
</protein>
<evidence type="ECO:0000259" key="3">
    <source>
        <dbReference type="Pfam" id="PF03358"/>
    </source>
</evidence>
<evidence type="ECO:0000256" key="1">
    <source>
        <dbReference type="ARBA" id="ARBA00022630"/>
    </source>
</evidence>
<feature type="domain" description="NADPH-dependent FMN reductase-like" evidence="3">
    <location>
        <begin position="164"/>
        <end position="321"/>
    </location>
</feature>
<dbReference type="EMBL" id="JACBNQ010000018">
    <property type="protein sequence ID" value="NYB75219.1"/>
    <property type="molecule type" value="Genomic_DNA"/>
</dbReference>
<dbReference type="GO" id="GO:0016491">
    <property type="term" value="F:oxidoreductase activity"/>
    <property type="evidence" value="ECO:0007669"/>
    <property type="project" value="InterPro"/>
</dbReference>
<dbReference type="Proteomes" id="UP000611629">
    <property type="component" value="Unassembled WGS sequence"/>
</dbReference>
<dbReference type="RefSeq" id="WP_179238924.1">
    <property type="nucleotide sequence ID" value="NZ_JACBNQ010000018.1"/>
</dbReference>
<dbReference type="InterPro" id="IPR051796">
    <property type="entry name" value="ISF_SsuE-like"/>
</dbReference>
<dbReference type="Pfam" id="PF03358">
    <property type="entry name" value="FMN_red"/>
    <property type="match status" value="1"/>
</dbReference>
<comment type="caution">
    <text evidence="4">The sequence shown here is derived from an EMBL/GenBank/DDBJ whole genome shotgun (WGS) entry which is preliminary data.</text>
</comment>
<organism evidence="4 5">
    <name type="scientific">Sedimentibacter hydroxybenzoicus DSM 7310</name>
    <dbReference type="NCBI Taxonomy" id="1123245"/>
    <lineage>
        <taxon>Bacteria</taxon>
        <taxon>Bacillati</taxon>
        <taxon>Bacillota</taxon>
        <taxon>Tissierellia</taxon>
        <taxon>Sedimentibacter</taxon>
    </lineage>
</organism>
<name>A0A974GX55_SEDHY</name>
<evidence type="ECO:0000313" key="5">
    <source>
        <dbReference type="Proteomes" id="UP000611629"/>
    </source>
</evidence>
<keyword evidence="5" id="KW-1185">Reference proteome</keyword>
<dbReference type="SUPFAM" id="SSF52218">
    <property type="entry name" value="Flavoproteins"/>
    <property type="match status" value="1"/>
</dbReference>
<dbReference type="InterPro" id="IPR005025">
    <property type="entry name" value="FMN_Rdtase-like_dom"/>
</dbReference>
<dbReference type="PANTHER" id="PTHR43278">
    <property type="entry name" value="NAD(P)H-DEPENDENT FMN-CONTAINING OXIDOREDUCTASE YWQN-RELATED"/>
    <property type="match status" value="1"/>
</dbReference>
<accession>A0A974GX55</accession>
<dbReference type="PANTHER" id="PTHR43278:SF4">
    <property type="entry name" value="NAD(P)H-DEPENDENT FMN-CONTAINING OXIDOREDUCTASE YWQN-RELATED"/>
    <property type="match status" value="1"/>
</dbReference>
<keyword evidence="2" id="KW-0288">FMN</keyword>
<keyword evidence="1" id="KW-0285">Flavoprotein</keyword>
<proteinExistence type="predicted"/>
<dbReference type="AlphaFoldDB" id="A0A974GX55"/>
<gene>
    <name evidence="4" type="ORF">HZF24_13805</name>
</gene>
<dbReference type="InterPro" id="IPR029039">
    <property type="entry name" value="Flavoprotein-like_sf"/>
</dbReference>
<sequence>MEKLLLLIPGKPSERLKKMIDRSTQGIQYEVLKNLDKTENLQNKKILFAVELGDTGINTVLYRMLEKISLSGASFMKNSVGSILINSDSELHTRDVARKIILYCNMAGCTFPGRPLCEAAGYLKNFKTQQKLSADLSLDEVCLNDSRNVVEKLINFKAEKFIEPKILVLHASNYKTSNTLSLWQMVKSNLDGCSINEIHIENGSVKDCKACSYKACKHYSQNHNCFYGGIMVEEVYPAIIDCDILIMLCPNYNDSISANLSAAINRLTALFRKVKFYDKYIYAIIVSGFSGSDILAQQLISAININKTFILPPNFALMETANDIGDIEKAENIKEKAKEFADNIKRHQI</sequence>
<evidence type="ECO:0000256" key="2">
    <source>
        <dbReference type="ARBA" id="ARBA00022643"/>
    </source>
</evidence>
<evidence type="ECO:0000313" key="4">
    <source>
        <dbReference type="EMBL" id="NYB75219.1"/>
    </source>
</evidence>
<dbReference type="Gene3D" id="3.40.50.360">
    <property type="match status" value="1"/>
</dbReference>
<reference evidence="4" key="1">
    <citation type="submission" date="2020-07" db="EMBL/GenBank/DDBJ databases">
        <title>Genomic analysis of a strain of Sedimentibacter Hydroxybenzoicus DSM7310.</title>
        <authorList>
            <person name="Ma S."/>
        </authorList>
    </citation>
    <scope>NUCLEOTIDE SEQUENCE</scope>
    <source>
        <strain evidence="4">DSM 7310</strain>
    </source>
</reference>